<keyword evidence="1" id="KW-0596">Phosphopantetheine</keyword>
<dbReference type="InterPro" id="IPR014031">
    <property type="entry name" value="Ketoacyl_synth_C"/>
</dbReference>
<feature type="region of interest" description="Disordered" evidence="4">
    <location>
        <begin position="1641"/>
        <end position="1676"/>
    </location>
</feature>
<dbReference type="PROSITE" id="PS51257">
    <property type="entry name" value="PROKAR_LIPOPROTEIN"/>
    <property type="match status" value="1"/>
</dbReference>
<evidence type="ECO:0000259" key="6">
    <source>
        <dbReference type="PROSITE" id="PS52004"/>
    </source>
</evidence>
<dbReference type="InterPro" id="IPR016039">
    <property type="entry name" value="Thiolase-like"/>
</dbReference>
<dbReference type="Gene3D" id="3.40.50.720">
    <property type="entry name" value="NAD(P)-binding Rossmann-like Domain"/>
    <property type="match status" value="1"/>
</dbReference>
<dbReference type="InterPro" id="IPR014043">
    <property type="entry name" value="Acyl_transferase_dom"/>
</dbReference>
<dbReference type="OrthoDB" id="9778690at2"/>
<evidence type="ECO:0000256" key="2">
    <source>
        <dbReference type="ARBA" id="ARBA00022553"/>
    </source>
</evidence>
<feature type="chain" id="PRO_5015497812" evidence="5">
    <location>
        <begin position="28"/>
        <end position="2568"/>
    </location>
</feature>
<organism evidence="7 8">
    <name type="scientific">Paraburkholderia eburnea</name>
    <dbReference type="NCBI Taxonomy" id="1189126"/>
    <lineage>
        <taxon>Bacteria</taxon>
        <taxon>Pseudomonadati</taxon>
        <taxon>Pseudomonadota</taxon>
        <taxon>Betaproteobacteria</taxon>
        <taxon>Burkholderiales</taxon>
        <taxon>Burkholderiaceae</taxon>
        <taxon>Paraburkholderia</taxon>
    </lineage>
</organism>
<dbReference type="Gene3D" id="1.10.1200.10">
    <property type="entry name" value="ACP-like"/>
    <property type="match status" value="1"/>
</dbReference>
<dbReference type="InterPro" id="IPR001227">
    <property type="entry name" value="Ac_transferase_dom_sf"/>
</dbReference>
<dbReference type="SUPFAM" id="SSF51735">
    <property type="entry name" value="NAD(P)-binding Rossmann-fold domains"/>
    <property type="match status" value="2"/>
</dbReference>
<feature type="region of interest" description="Disordered" evidence="4">
    <location>
        <begin position="1999"/>
        <end position="2022"/>
    </location>
</feature>
<gene>
    <name evidence="7" type="ORF">B0G62_106137</name>
</gene>
<dbReference type="Gene3D" id="3.20.20.70">
    <property type="entry name" value="Aldolase class I"/>
    <property type="match status" value="2"/>
</dbReference>
<dbReference type="InterPro" id="IPR032821">
    <property type="entry name" value="PKS_assoc"/>
</dbReference>
<dbReference type="Gene3D" id="3.40.47.10">
    <property type="match status" value="1"/>
</dbReference>
<proteinExistence type="predicted"/>
<accession>A0A2S4MA14</accession>
<dbReference type="Proteomes" id="UP000237381">
    <property type="component" value="Unassembled WGS sequence"/>
</dbReference>
<keyword evidence="5" id="KW-0732">Signal</keyword>
<dbReference type="Pfam" id="PF16197">
    <property type="entry name" value="KAsynt_C_assoc"/>
    <property type="match status" value="1"/>
</dbReference>
<dbReference type="Gene3D" id="3.40.366.10">
    <property type="entry name" value="Malonyl-Coenzyme A Acyl Carrier Protein, domain 2"/>
    <property type="match status" value="1"/>
</dbReference>
<dbReference type="SUPFAM" id="SSF52151">
    <property type="entry name" value="FabD/lysophospholipase-like"/>
    <property type="match status" value="1"/>
</dbReference>
<dbReference type="InterPro" id="IPR036736">
    <property type="entry name" value="ACP-like_sf"/>
</dbReference>
<dbReference type="SUPFAM" id="SSF55048">
    <property type="entry name" value="Probable ACP-binding domain of malonyl-CoA ACP transacylase"/>
    <property type="match status" value="1"/>
</dbReference>
<dbReference type="SMART" id="SM00822">
    <property type="entry name" value="PKS_KR"/>
    <property type="match status" value="1"/>
</dbReference>
<dbReference type="InterPro" id="IPR016036">
    <property type="entry name" value="Malonyl_transacylase_ACP-bd"/>
</dbReference>
<evidence type="ECO:0000256" key="3">
    <source>
        <dbReference type="ARBA" id="ARBA00022679"/>
    </source>
</evidence>
<dbReference type="PANTHER" id="PTHR43775">
    <property type="entry name" value="FATTY ACID SYNTHASE"/>
    <property type="match status" value="1"/>
</dbReference>
<feature type="compositionally biased region" description="Low complexity" evidence="4">
    <location>
        <begin position="1644"/>
        <end position="1662"/>
    </location>
</feature>
<evidence type="ECO:0000313" key="7">
    <source>
        <dbReference type="EMBL" id="POR51603.1"/>
    </source>
</evidence>
<feature type="signal peptide" evidence="5">
    <location>
        <begin position="1"/>
        <end position="27"/>
    </location>
</feature>
<dbReference type="SUPFAM" id="SSF47336">
    <property type="entry name" value="ACP-like"/>
    <property type="match status" value="1"/>
</dbReference>
<dbReference type="PANTHER" id="PTHR43775:SF51">
    <property type="entry name" value="INACTIVE PHENOLPHTHIOCEROL SYNTHESIS POLYKETIDE SYNTHASE TYPE I PKS1-RELATED"/>
    <property type="match status" value="1"/>
</dbReference>
<dbReference type="InterPro" id="IPR013785">
    <property type="entry name" value="Aldolase_TIM"/>
</dbReference>
<dbReference type="PROSITE" id="PS52004">
    <property type="entry name" value="KS3_2"/>
    <property type="match status" value="1"/>
</dbReference>
<dbReference type="InterPro" id="IPR013968">
    <property type="entry name" value="PKS_KR"/>
</dbReference>
<dbReference type="CDD" id="cd08953">
    <property type="entry name" value="KR_2_SDR_x"/>
    <property type="match status" value="1"/>
</dbReference>
<dbReference type="InterPro" id="IPR014030">
    <property type="entry name" value="Ketoacyl_synth_N"/>
</dbReference>
<dbReference type="RefSeq" id="WP_103704846.1">
    <property type="nucleotide sequence ID" value="NZ_PQGA01000006.1"/>
</dbReference>
<keyword evidence="3" id="KW-0808">Transferase</keyword>
<dbReference type="InterPro" id="IPR016035">
    <property type="entry name" value="Acyl_Trfase/lysoPLipase"/>
</dbReference>
<feature type="domain" description="Ketosynthase family 3 (KS3)" evidence="6">
    <location>
        <begin position="695"/>
        <end position="1150"/>
    </location>
</feature>
<keyword evidence="8" id="KW-1185">Reference proteome</keyword>
<dbReference type="GO" id="GO:0006633">
    <property type="term" value="P:fatty acid biosynthetic process"/>
    <property type="evidence" value="ECO:0007669"/>
    <property type="project" value="TreeGrafter"/>
</dbReference>
<sequence length="2568" mass="271308">MRTVRQKSLAVMALTPSCWLTPAIAIAACRAGATGVLDLGIGNPPAAVEAALSQLRNGVSESASWGVRWDAGMNAAGGLGMLSALLGDALPVPLLVLAGLSADDAARLAAAARSLAGTVMLEVQDLRGAKAAQDAGFDGVIVKGHEAGGRVGPHASFILLQEFGGQLDIPWWIQGGIGLHTAAAAMLAGAAGVVLGEPLWLAEEGPFSTPAQRMQWSKLDGSETVVIGTGDTLYRFFNRAGRTHLRELDVALAKGEAWQAMLAPRMEGAQGMPADSGLIPLGQDIAFAPFLAERYGTVGRMITALREHAAAALEQAAMQTPLAPHAALAQQHGTRYPIAQGPMTRVSDVGAFATAVAEGGALPFLALAVLRGKQVREVLESTVERIGARPWGVGILGFLPLELRQAQLEVVRDFKPPFAIIAGGRPSQARELDEAGTVTYLHVPSPGLLRGFLADGARRFVFEGSECGGHTGPRTSFILWESAIGLLARADIKDPESVQVLFAGGVHDALSAAMVSAVAAPLVARGMKIGVLMGTAYLFTHEIVSQGAIVEAFQREAVACEKTALLQSGVGVYTRCAQTPFCDEFEKVRRDLVLSASSDEDTLMKLEMMNIGRLRIAAKGIAHRSDAELARGDDGYVEVDEATQRNEGIYMLGEVARLRTATCSVAELHENVSAGSEALLRRRARPVSFPARTRREDIAIVGMACLFPGAQSVREYWQNILRGVDAIREVSDDRWRVADLFDPKRGTPDKIYSKWGGFLDDIAFDPQRYGIAPASLASIEPVQLLSLEVARLALEDAGFDRRGFARERTATIFAVGGMNDLGTIFNFRALLPHYLRNVPGLSDAAREQLLASIYDDVLPKWTEDTFPGILGNVIAGRVANRFDLGGANFTVDAACASSLAALDAGMRQLRSHDADVALVGGVDGTNGPLGFMCFAQTYALSPRGRSRPFDDSADGIAISEGVGAVVLKRLADAERDGDRVYAVIKGIGSSSDGRNRSLTAPHPPAQVQALKRAYAEAGVDPAAVTLIEAHGTGTALGDKSEITALNLAFGEAHMGKQVCAVGSVKSMIGHTKVAAGMAGLIKAALALRHRVLPPTIGVDKPASGIDFETSPFYVNTQTRPWLRGAQAQPRYCGVSAFGFGGTNFHTVLAEYTGSFRDSDTLDLNPRDAEIFAFAGPTRAAIEAAVRQMQQSLERTQAVDLAQLAWSLCREQSAVKRVNGSHACRLVVLATSVADLRHKLARVLDLLPDHAEITAPPSLFYGERKEAAGGVCFLFPGQGSQRVNMLRDLVATMPDLQRFFEEATPDGEGTVAPRVASRIYPVPVFDDAARDAQQAALNDTAVAQPALGMTGMAAFEALTRFGLHADFVAGHSYGEYVALCAAGALSFDALIRLSKARGKLSAAAPLGAMAALEADGARVAETIASHGLNISIANLNGPDQTIVSGTVEAIDAALPVFADAGLRVKKLPVSAAFHCDIMAGPRDALAAELAGVEFSAPRVPVYSNTTGEPYPPSGEAVCALLARHIAEPVRFADEIEALYGAGARVFIECGPGLVLGGLVGRILGSRPHATLGLDAPGRPGGLQLAQLLAQAQVIGLLVRLDAWFAHRGLKDWSVEEVFADAATRDAPGPLVWRVNAARAKPWHAPQPRAAARRQAVPPQGLAMPPEPSSPSPAARPAAPIPAPVAAFPAAASSAPAVADPAPAIAAAVPAFAPALPLTPSILSDRRTTMKMENLPGEGPGAIARGAPPTERCSETEFAQIQFGVSRLLELQFEQQRSLRHFLEFQAQLVALPRQRTGAADPLQQPSPYAILGAVPLAASAPQPVAEHQPAVPAPQAQPVVLATTLDAVPPTPVLPRQITAAAAIAPTTPAPAPQRVAPSASSEPIEAPRVIAVPPGPANGAGAASIDAFKTHLMQAVSERTGYPVEMLDPDAHMEADLGIDSIKRVEIFSNLTTKFNLLGERDEEAVIEALSGLKTLNEIVAWYADMTAAATGEANIAAGGHAPKKASAPPTSSNEAVESDDDVAHGDPVQCYALEAVAAGLEEAGEPGDLFAHAGVLLVGAGPLADAFAAALAGQGADVCRIVPGVPGAPTRAIDAQQYEADLSSLEPVRQLRELVVAASAARPVALINVMGAGADVAHTHRHDARALFLLLKAFEADLKAGAQDGAWIVNVTAFDGQFGLSRSRAFEVECAGVLGVAKSAAREWPGVKVKCVDVDPALAPAIQAARVIGEIRSGQPGVEVGYTAEGRWRLDLRHNGVVRQDLSRLTLDPDAVVLVTGGACGITADVTRTLAERYRPKLILVGRSPLPGDEDESTAEVDDPAALKQILIRERRAQGGKVTPAEIDRIYTRILRDREIRANLAAMRATGATIEYRSLDVRDEKSFEQLIDDIYERYGRIDGVLHGAGVISDKLIADKPLDAFDAVFDTKVTPALVLERRLRPEQLKFIVFFSSVTGRFGNVGQSDYSAANEVLNKLADRMCHTWPHVHALSINWGPWDAGMVSNELRRLYAMRSIRPIPVELGRRHFITELERGASGTPELVISSSLQQIAALRLGPDARKANQGSTLK</sequence>
<reference evidence="7 8" key="1">
    <citation type="submission" date="2018-01" db="EMBL/GenBank/DDBJ databases">
        <title>Genomic Encyclopedia of Type Strains, Phase III (KMG-III): the genomes of soil and plant-associated and newly described type strains.</title>
        <authorList>
            <person name="Whitman W."/>
        </authorList>
    </citation>
    <scope>NUCLEOTIDE SEQUENCE [LARGE SCALE GENOMIC DNA]</scope>
    <source>
        <strain evidence="7 8">JCM 18070</strain>
    </source>
</reference>
<dbReference type="Pfam" id="PF08659">
    <property type="entry name" value="KR"/>
    <property type="match status" value="1"/>
</dbReference>
<dbReference type="SUPFAM" id="SSF51412">
    <property type="entry name" value="Inosine monophosphate dehydrogenase (IMPDH)"/>
    <property type="match status" value="2"/>
</dbReference>
<dbReference type="Pfam" id="PF00698">
    <property type="entry name" value="Acyl_transf_1"/>
    <property type="match status" value="1"/>
</dbReference>
<dbReference type="InterPro" id="IPR020841">
    <property type="entry name" value="PKS_Beta-ketoAc_synthase_dom"/>
</dbReference>
<dbReference type="SMART" id="SM00825">
    <property type="entry name" value="PKS_KS"/>
    <property type="match status" value="1"/>
</dbReference>
<dbReference type="Pfam" id="PF02801">
    <property type="entry name" value="Ketoacyl-synt_C"/>
    <property type="match status" value="1"/>
</dbReference>
<evidence type="ECO:0000256" key="1">
    <source>
        <dbReference type="ARBA" id="ARBA00022450"/>
    </source>
</evidence>
<protein>
    <submittedName>
        <fullName evidence="7">Polyketide-type polyunsaturated fatty acid synthase PfaA</fullName>
    </submittedName>
</protein>
<dbReference type="InterPro" id="IPR050091">
    <property type="entry name" value="PKS_NRPS_Biosynth_Enz"/>
</dbReference>
<evidence type="ECO:0000256" key="5">
    <source>
        <dbReference type="SAM" id="SignalP"/>
    </source>
</evidence>
<keyword evidence="2" id="KW-0597">Phosphoprotein</keyword>
<evidence type="ECO:0000256" key="4">
    <source>
        <dbReference type="SAM" id="MobiDB-lite"/>
    </source>
</evidence>
<dbReference type="InterPro" id="IPR057326">
    <property type="entry name" value="KR_dom"/>
</dbReference>
<evidence type="ECO:0000313" key="8">
    <source>
        <dbReference type="Proteomes" id="UP000237381"/>
    </source>
</evidence>
<dbReference type="SMART" id="SM00827">
    <property type="entry name" value="PKS_AT"/>
    <property type="match status" value="1"/>
</dbReference>
<dbReference type="Pfam" id="PF03060">
    <property type="entry name" value="NMO"/>
    <property type="match status" value="1"/>
</dbReference>
<dbReference type="Pfam" id="PF00109">
    <property type="entry name" value="ketoacyl-synt"/>
    <property type="match status" value="1"/>
</dbReference>
<dbReference type="EMBL" id="PQGA01000006">
    <property type="protein sequence ID" value="POR51603.1"/>
    <property type="molecule type" value="Genomic_DNA"/>
</dbReference>
<name>A0A2S4MA14_9BURK</name>
<dbReference type="CDD" id="cd00833">
    <property type="entry name" value="PKS"/>
    <property type="match status" value="1"/>
</dbReference>
<dbReference type="GO" id="GO:0004312">
    <property type="term" value="F:fatty acid synthase activity"/>
    <property type="evidence" value="ECO:0007669"/>
    <property type="project" value="TreeGrafter"/>
</dbReference>
<dbReference type="InterPro" id="IPR036291">
    <property type="entry name" value="NAD(P)-bd_dom_sf"/>
</dbReference>
<dbReference type="InterPro" id="IPR009081">
    <property type="entry name" value="PP-bd_ACP"/>
</dbReference>
<comment type="caution">
    <text evidence="7">The sequence shown here is derived from an EMBL/GenBank/DDBJ whole genome shotgun (WGS) entry which is preliminary data.</text>
</comment>
<dbReference type="SUPFAM" id="SSF53901">
    <property type="entry name" value="Thiolase-like"/>
    <property type="match status" value="1"/>
</dbReference>
<dbReference type="Pfam" id="PF00550">
    <property type="entry name" value="PP-binding"/>
    <property type="match status" value="1"/>
</dbReference>